<dbReference type="OrthoDB" id="3255924at2759"/>
<dbReference type="Proteomes" id="UP000001194">
    <property type="component" value="Unassembled WGS sequence"/>
</dbReference>
<dbReference type="RefSeq" id="XP_001888144.1">
    <property type="nucleotide sequence ID" value="XM_001888109.1"/>
</dbReference>
<organism evidence="3">
    <name type="scientific">Laccaria bicolor (strain S238N-H82 / ATCC MYA-4686)</name>
    <name type="common">Bicoloured deceiver</name>
    <name type="synonym">Laccaria laccata var. bicolor</name>
    <dbReference type="NCBI Taxonomy" id="486041"/>
    <lineage>
        <taxon>Eukaryota</taxon>
        <taxon>Fungi</taxon>
        <taxon>Dikarya</taxon>
        <taxon>Basidiomycota</taxon>
        <taxon>Agaricomycotina</taxon>
        <taxon>Agaricomycetes</taxon>
        <taxon>Agaricomycetidae</taxon>
        <taxon>Agaricales</taxon>
        <taxon>Agaricineae</taxon>
        <taxon>Hydnangiaceae</taxon>
        <taxon>Laccaria</taxon>
    </lineage>
</organism>
<keyword evidence="3" id="KW-1185">Reference proteome</keyword>
<protein>
    <submittedName>
        <fullName evidence="2">Predicted protein</fullName>
    </submittedName>
</protein>
<name>B0DW18_LACBS</name>
<dbReference type="InParanoid" id="B0DW18"/>
<evidence type="ECO:0000256" key="1">
    <source>
        <dbReference type="SAM" id="MobiDB-lite"/>
    </source>
</evidence>
<accession>B0DW18</accession>
<feature type="region of interest" description="Disordered" evidence="1">
    <location>
        <begin position="1"/>
        <end position="23"/>
    </location>
</feature>
<dbReference type="AlphaFoldDB" id="B0DW18"/>
<gene>
    <name evidence="2" type="ORF">LACBIDRAFT_333476</name>
</gene>
<dbReference type="EMBL" id="DS547141">
    <property type="protein sequence ID" value="EDR01268.1"/>
    <property type="molecule type" value="Genomic_DNA"/>
</dbReference>
<feature type="region of interest" description="Disordered" evidence="1">
    <location>
        <begin position="370"/>
        <end position="396"/>
    </location>
</feature>
<proteinExistence type="predicted"/>
<sequence>METYTPLVSKTSANQDHGGEAFAGHEETDIASLTERNEGYPSHLVYPSCGGRSKALTTLCQLSKTDYLSSHLSESRAGQLGSMSLTCEDKIDCKSEAGERHLLWSGTVDTFKTLSIERSGPGNLCETYILSLIPRSSWDAGISLRVLYNDNTSFEDGEATPLRWIIVDPSDNERAETPSLPSNPGRERRGGKRKSKTGANVTRRRITLFGFDLFGRPPPIQLPDDNDDAPLFRRHSSGGRSTPTATYTFDSDAAPLPTIQSISMSKASEAANAEAKRKEERRQRRNEMKGLVLAMGRSLKGFRGVWCWGWWGDDGYVFVGVSLSFAISLPIPANERRLRGLRIRPPPIAAEQDDEDADLDGSLYARKKSKSTNGVHSIGGTSDSRRNRSSLSRTSAFVSDRAQQHISQATLPVIGKLPLGALIRPPAYRMAGSSSSKSKTVLGLTISASLTVYAGEEGDTREGDWEEVFDFDLD</sequence>
<feature type="region of interest" description="Disordered" evidence="1">
    <location>
        <begin position="170"/>
        <end position="199"/>
    </location>
</feature>
<feature type="compositionally biased region" description="Polar residues" evidence="1">
    <location>
        <begin position="371"/>
        <end position="381"/>
    </location>
</feature>
<dbReference type="HOGENOM" id="CLU_576278_0_0_1"/>
<feature type="compositionally biased region" description="Polar residues" evidence="1">
    <location>
        <begin position="1"/>
        <end position="15"/>
    </location>
</feature>
<dbReference type="GeneID" id="6083733"/>
<evidence type="ECO:0000313" key="3">
    <source>
        <dbReference type="Proteomes" id="UP000001194"/>
    </source>
</evidence>
<feature type="compositionally biased region" description="Polar residues" evidence="1">
    <location>
        <begin position="238"/>
        <end position="249"/>
    </location>
</feature>
<reference evidence="2 3" key="1">
    <citation type="journal article" date="2008" name="Nature">
        <title>The genome of Laccaria bicolor provides insights into mycorrhizal symbiosis.</title>
        <authorList>
            <person name="Martin F."/>
            <person name="Aerts A."/>
            <person name="Ahren D."/>
            <person name="Brun A."/>
            <person name="Danchin E.G.J."/>
            <person name="Duchaussoy F."/>
            <person name="Gibon J."/>
            <person name="Kohler A."/>
            <person name="Lindquist E."/>
            <person name="Pereda V."/>
            <person name="Salamov A."/>
            <person name="Shapiro H.J."/>
            <person name="Wuyts J."/>
            <person name="Blaudez D."/>
            <person name="Buee M."/>
            <person name="Brokstein P."/>
            <person name="Canbaeck B."/>
            <person name="Cohen D."/>
            <person name="Courty P.E."/>
            <person name="Coutinho P.M."/>
            <person name="Delaruelle C."/>
            <person name="Detter J.C."/>
            <person name="Deveau A."/>
            <person name="DiFazio S."/>
            <person name="Duplessis S."/>
            <person name="Fraissinet-Tachet L."/>
            <person name="Lucic E."/>
            <person name="Frey-Klett P."/>
            <person name="Fourrey C."/>
            <person name="Feussner I."/>
            <person name="Gay G."/>
            <person name="Grimwood J."/>
            <person name="Hoegger P.J."/>
            <person name="Jain P."/>
            <person name="Kilaru S."/>
            <person name="Labbe J."/>
            <person name="Lin Y.C."/>
            <person name="Legue V."/>
            <person name="Le Tacon F."/>
            <person name="Marmeisse R."/>
            <person name="Melayah D."/>
            <person name="Montanini B."/>
            <person name="Muratet M."/>
            <person name="Nehls U."/>
            <person name="Niculita-Hirzel H."/>
            <person name="Oudot-Le Secq M.P."/>
            <person name="Peter M."/>
            <person name="Quesneville H."/>
            <person name="Rajashekar B."/>
            <person name="Reich M."/>
            <person name="Rouhier N."/>
            <person name="Schmutz J."/>
            <person name="Yin T."/>
            <person name="Chalot M."/>
            <person name="Henrissat B."/>
            <person name="Kuees U."/>
            <person name="Lucas S."/>
            <person name="Van de Peer Y."/>
            <person name="Podila G.K."/>
            <person name="Polle A."/>
            <person name="Pukkila P.J."/>
            <person name="Richardson P.M."/>
            <person name="Rouze P."/>
            <person name="Sanders I.R."/>
            <person name="Stajich J.E."/>
            <person name="Tunlid A."/>
            <person name="Tuskan G."/>
            <person name="Grigoriev I.V."/>
        </authorList>
    </citation>
    <scope>NUCLEOTIDE SEQUENCE [LARGE SCALE GENOMIC DNA]</scope>
    <source>
        <strain evidence="3">S238N-H82 / ATCC MYA-4686</strain>
    </source>
</reference>
<evidence type="ECO:0000313" key="2">
    <source>
        <dbReference type="EMBL" id="EDR01268.1"/>
    </source>
</evidence>
<feature type="compositionally biased region" description="Basic residues" evidence="1">
    <location>
        <begin position="189"/>
        <end position="199"/>
    </location>
</feature>
<feature type="region of interest" description="Disordered" evidence="1">
    <location>
        <begin position="219"/>
        <end position="252"/>
    </location>
</feature>
<dbReference type="KEGG" id="lbc:LACBIDRAFT_333476"/>